<dbReference type="EMBL" id="AK025821">
    <property type="protein sequence ID" value="BAB15245.1"/>
    <property type="molecule type" value="mRNA"/>
</dbReference>
<comment type="interaction">
    <interactant intactId="EBI-743980">
        <id>Q9NXX0</id>
    </interactant>
    <interactant intactId="EBI-396669">
        <id>Q9Y3C5</id>
        <label>RNF11</label>
    </interactant>
    <organismsDiffer>false</organismsDiffer>
    <experiments>3</experiments>
</comment>
<organism evidence="1">
    <name type="scientific">Homo sapiens</name>
    <name type="common">Human</name>
    <dbReference type="NCBI Taxonomy" id="9606"/>
    <lineage>
        <taxon>Eukaryota</taxon>
        <taxon>Metazoa</taxon>
        <taxon>Chordata</taxon>
        <taxon>Craniata</taxon>
        <taxon>Vertebrata</taxon>
        <taxon>Euteleostomi</taxon>
        <taxon>Mammalia</taxon>
        <taxon>Eutheria</taxon>
        <taxon>Euarchontoglires</taxon>
        <taxon>Primates</taxon>
        <taxon>Haplorrhini</taxon>
        <taxon>Catarrhini</taxon>
        <taxon>Hominidae</taxon>
        <taxon>Homo</taxon>
    </lineage>
</organism>
<comment type="interaction">
    <interactant intactId="EBI-743980">
        <id>Q9NXX0</id>
    </interactant>
    <interactant intactId="EBI-348399">
        <id>P22607</id>
        <label>FGFR3</label>
    </interactant>
    <organismsDiffer>false</organismsDiffer>
    <experiments>3</experiments>
</comment>
<evidence type="ECO:0000313" key="2">
    <source>
        <dbReference type="EMBL" id="BAB15245.1"/>
    </source>
</evidence>
<reference evidence="2" key="2">
    <citation type="submission" date="2000-08" db="EMBL/GenBank/DDBJ databases">
        <title>NEDO human cDNA sequencing project.</title>
        <authorList>
            <person name="Watanabe K."/>
            <person name="Kumagai A."/>
            <person name="Itakura S."/>
            <person name="Yamazaki M."/>
            <person name="Tashiro H."/>
            <person name="Ota T."/>
            <person name="Suzuki Y."/>
            <person name="Obayashi M."/>
            <person name="Nishi T."/>
            <person name="Shibahara T."/>
            <person name="Tanaka T."/>
            <person name="Nakamura Y."/>
            <person name="Isogai T."/>
            <person name="Sugano S."/>
        </authorList>
    </citation>
    <scope>NUCLEOTIDE SEQUENCE</scope>
</reference>
<accession>Q9NXX0</accession>
<comment type="interaction">
    <interactant intactId="EBI-743980">
        <id>Q9NXX0</id>
    </interactant>
    <interactant intactId="EBI-352682">
        <id>P04792</id>
        <label>HSPB1</label>
    </interactant>
    <organismsDiffer>false</organismsDiffer>
    <experiments>3</experiments>
</comment>
<gene>
    <name evidence="3" type="primary">ILF3</name>
</gene>
<dbReference type="AlphaFoldDB" id="Q9NXX0"/>
<dbReference type="IntAct" id="Q9NXX0">
    <property type="interactions" value="18"/>
</dbReference>
<sequence length="158" mass="17753">MCSCPISSPGHIKGLGQEETPVRSADLVFKERMPACNTHGEGHFLAPPAKYLQTLGRRLHSQHRTSLNSFRISDHHHVQVSECRPTTRDGFHPPALLQIHAAQQARAWREQLLSTAPLEPSPRSRSSPVLMMPSCCWPETVSQLQQDDTGFRNMWLSP</sequence>
<protein>
    <submittedName>
        <fullName evidence="3">ILF3 protein</fullName>
    </submittedName>
    <submittedName>
        <fullName evidence="1">cDNA FLJ20011 fis, clone ADKA03432</fullName>
    </submittedName>
    <submittedName>
        <fullName evidence="2">cDNA: FLJ22168 fis, clone HRC00618</fullName>
    </submittedName>
</protein>
<comment type="interaction">
    <interactant intactId="EBI-743980">
        <id>Q9NXX0</id>
    </interactant>
    <interactant intactId="EBI-5235340">
        <id>Q7Z699</id>
        <label>SPRED1</label>
    </interactant>
    <organismsDiffer>false</organismsDiffer>
    <experiments>3</experiments>
</comment>
<comment type="interaction">
    <interactant intactId="EBI-743980">
        <id>Q9NXX0</id>
    </interactant>
    <interactant intactId="EBI-372899">
        <id>Q13148</id>
        <label>TARDBP</label>
    </interactant>
    <organismsDiffer>false</organismsDiffer>
    <experiments>3</experiments>
</comment>
<dbReference type="EMBL" id="AK000018">
    <property type="protein sequence ID" value="BAA90887.1"/>
    <property type="molecule type" value="mRNA"/>
</dbReference>
<comment type="interaction">
    <interactant intactId="EBI-743980">
        <id>Q9NXX0</id>
    </interactant>
    <interactant intactId="EBI-10976677">
        <id>G5E9A7</id>
        <label>DMWD</label>
    </interactant>
    <organismsDiffer>false</organismsDiffer>
    <experiments>3</experiments>
</comment>
<name>Q9NXX0_HUMAN</name>
<comment type="interaction">
    <interactant intactId="EBI-743980">
        <id>Q9NXX0</id>
    </interactant>
    <interactant intactId="EBI-740322">
        <id>Q93062</id>
        <label>RBPMS</label>
    </interactant>
    <organismsDiffer>false</organismsDiffer>
    <experiments>3</experiments>
</comment>
<dbReference type="ChiTaRS" id="ILF3">
    <property type="organism name" value="human"/>
</dbReference>
<comment type="interaction">
    <interactant intactId="EBI-743980">
        <id>Q9NXX0</id>
    </interactant>
    <interactant intactId="EBI-747754">
        <id>P28799</id>
        <label>GRN</label>
    </interactant>
    <organismsDiffer>false</organismsDiffer>
    <experiments>3</experiments>
</comment>
<comment type="interaction">
    <interactant intactId="EBI-743980">
        <id>Q9NXX0</id>
    </interactant>
    <interactant intactId="EBI-10975473">
        <id>O60333-2</id>
        <label>KIF1B</label>
    </interactant>
    <organismsDiffer>false</organismsDiffer>
    <experiments>3</experiments>
</comment>
<reference evidence="1" key="1">
    <citation type="submission" date="2000-02" db="EMBL/GenBank/DDBJ databases">
        <title>NEDO human cDNA sequencing project.</title>
        <authorList>
            <person name="Tanigami A."/>
            <person name="Fujiwara T."/>
            <person name="Ono T."/>
            <person name="Yamada K."/>
            <person name="Fujii Y."/>
            <person name="Ozaki K."/>
            <person name="Hirao M."/>
            <person name="Ohmori Y."/>
            <person name="Ota T."/>
            <person name="Suzuki Y."/>
            <person name="Obayashi M."/>
            <person name="Nishi T."/>
            <person name="Shibahara T."/>
            <person name="Tanaka T."/>
            <person name="Nakamura Y."/>
            <person name="Isogai T."/>
            <person name="Sugano S."/>
        </authorList>
    </citation>
    <scope>NUCLEOTIDE SEQUENCE</scope>
    <source>
        <tissue evidence="1">Adipose tissue</tissue>
    </source>
</reference>
<dbReference type="OrthoDB" id="8898434at2759"/>
<evidence type="ECO:0000313" key="3">
    <source>
        <dbReference type="EMBL" id="CAG33504.1"/>
    </source>
</evidence>
<comment type="interaction">
    <interactant intactId="EBI-743980">
        <id>Q9NXX0</id>
    </interactant>
    <interactant intactId="EBI-351506">
        <id>P06396</id>
        <label>GSN</label>
    </interactant>
    <organismsDiffer>false</organismsDiffer>
    <experiments>3</experiments>
</comment>
<reference evidence="3" key="3">
    <citation type="submission" date="2004-06" db="EMBL/GenBank/DDBJ databases">
        <title>Cloning of human full open reading frames in Gateway(TM) system entry vector (pDONR201).</title>
        <authorList>
            <person name="Ebert L."/>
            <person name="Schick M."/>
            <person name="Neubert P."/>
            <person name="Schatten R."/>
            <person name="Henze S."/>
            <person name="Korn B."/>
        </authorList>
    </citation>
    <scope>NUCLEOTIDE SEQUENCE</scope>
</reference>
<comment type="interaction">
    <interactant intactId="EBI-743980">
        <id>Q9NXX0</id>
    </interactant>
    <interactant intactId="EBI-740019">
        <id>O15162</id>
        <label>PLSCR1</label>
    </interactant>
    <organismsDiffer>false</organismsDiffer>
    <experiments>4</experiments>
</comment>
<evidence type="ECO:0000313" key="1">
    <source>
        <dbReference type="EMBL" id="BAA90887.1"/>
    </source>
</evidence>
<dbReference type="EMBL" id="CR457223">
    <property type="protein sequence ID" value="CAG33504.1"/>
    <property type="molecule type" value="mRNA"/>
</dbReference>
<proteinExistence type="evidence at protein level"/>
<comment type="interaction">
    <interactant intactId="EBI-743980">
        <id>Q9NXX0</id>
    </interactant>
    <interactant intactId="EBI-720609">
        <id>O76024</id>
        <label>WFS1</label>
    </interactant>
    <organismsDiffer>false</organismsDiffer>
    <experiments>3</experiments>
</comment>